<dbReference type="PROSITE" id="PS00237">
    <property type="entry name" value="G_PROTEIN_RECEP_F1_1"/>
    <property type="match status" value="1"/>
</dbReference>
<feature type="transmembrane region" description="Helical" evidence="21">
    <location>
        <begin position="284"/>
        <end position="307"/>
    </location>
</feature>
<evidence type="ECO:0000256" key="10">
    <source>
        <dbReference type="ARBA" id="ARBA00023040"/>
    </source>
</evidence>
<keyword evidence="5" id="KW-0145">Chemotaxis</keyword>
<feature type="compositionally biased region" description="Basic and acidic residues" evidence="20">
    <location>
        <begin position="392"/>
        <end position="401"/>
    </location>
</feature>
<dbReference type="AlphaFoldDB" id="A0A9Q1AQ49"/>
<evidence type="ECO:0000256" key="17">
    <source>
        <dbReference type="ARBA" id="ARBA00033421"/>
    </source>
</evidence>
<keyword evidence="10 19" id="KW-0297">G-protein coupled receptor</keyword>
<dbReference type="PRINTS" id="PR00426">
    <property type="entry name" value="C5ANPHYLTXNR"/>
</dbReference>
<dbReference type="Gene3D" id="1.20.1070.10">
    <property type="entry name" value="Rhodopsin 7-helix transmembrane proteins"/>
    <property type="match status" value="1"/>
</dbReference>
<keyword evidence="15" id="KW-0968">Cytoplasmic vesicle</keyword>
<keyword evidence="11 21" id="KW-0472">Membrane</keyword>
<evidence type="ECO:0000256" key="1">
    <source>
        <dbReference type="ARBA" id="ARBA00004541"/>
    </source>
</evidence>
<dbReference type="Proteomes" id="UP001142489">
    <property type="component" value="Unassembled WGS sequence"/>
</dbReference>
<evidence type="ECO:0000313" key="23">
    <source>
        <dbReference type="EMBL" id="KAJ7303868.1"/>
    </source>
</evidence>
<evidence type="ECO:0000256" key="5">
    <source>
        <dbReference type="ARBA" id="ARBA00022500"/>
    </source>
</evidence>
<keyword evidence="6" id="KW-0597">Phosphoprotein</keyword>
<feature type="transmembrane region" description="Helical" evidence="21">
    <location>
        <begin position="327"/>
        <end position="346"/>
    </location>
</feature>
<dbReference type="EMBL" id="JAPFRF010000023">
    <property type="protein sequence ID" value="KAJ7303868.1"/>
    <property type="molecule type" value="Genomic_DNA"/>
</dbReference>
<evidence type="ECO:0000256" key="18">
    <source>
        <dbReference type="ARBA" id="ARBA00045990"/>
    </source>
</evidence>
<dbReference type="GO" id="GO:0006935">
    <property type="term" value="P:chemotaxis"/>
    <property type="evidence" value="ECO:0007669"/>
    <property type="project" value="UniProtKB-KW"/>
</dbReference>
<evidence type="ECO:0000256" key="3">
    <source>
        <dbReference type="ARBA" id="ARBA00016344"/>
    </source>
</evidence>
<keyword evidence="7" id="KW-0765">Sulfation</keyword>
<feature type="transmembrane region" description="Helical" evidence="21">
    <location>
        <begin position="196"/>
        <end position="217"/>
    </location>
</feature>
<dbReference type="OrthoDB" id="9835842at2759"/>
<dbReference type="InterPro" id="IPR000276">
    <property type="entry name" value="GPCR_Rhodpsn"/>
</dbReference>
<dbReference type="GO" id="GO:0006954">
    <property type="term" value="P:inflammatory response"/>
    <property type="evidence" value="ECO:0007669"/>
    <property type="project" value="TreeGrafter"/>
</dbReference>
<comment type="caution">
    <text evidence="23">The sequence shown here is derived from an EMBL/GenBank/DDBJ whole genome shotgun (WGS) entry which is preliminary data.</text>
</comment>
<keyword evidence="4" id="KW-1003">Cell membrane</keyword>
<evidence type="ECO:0000256" key="19">
    <source>
        <dbReference type="RuleBase" id="RU000688"/>
    </source>
</evidence>
<dbReference type="GO" id="GO:0031410">
    <property type="term" value="C:cytoplasmic vesicle"/>
    <property type="evidence" value="ECO:0007669"/>
    <property type="project" value="UniProtKB-SubCell"/>
</dbReference>
<evidence type="ECO:0000256" key="16">
    <source>
        <dbReference type="ARBA" id="ARBA00025736"/>
    </source>
</evidence>
<dbReference type="PRINTS" id="PR01104">
    <property type="entry name" value="ANPHYLATOXNR"/>
</dbReference>
<keyword evidence="12" id="KW-1015">Disulfide bond</keyword>
<feature type="transmembrane region" description="Helical" evidence="21">
    <location>
        <begin position="155"/>
        <end position="175"/>
    </location>
</feature>
<comment type="similarity">
    <text evidence="19">Belongs to the G-protein coupled receptor 1 family.</text>
</comment>
<comment type="function">
    <text evidence="18">Receptor for the chemotactic and inflammatory peptide anaphylatoxin C5a. The ligand interacts with at least two sites on the receptor: a high-affinity site on the extracellular N-terminus, and a second site in the transmembrane region which activates downstream signaling events. Receptor activation stimulates chemotaxis, granule enzyme release, intracellular calcium release and superoxide anion production.</text>
</comment>
<dbReference type="PANTHER" id="PTHR24225">
    <property type="entry name" value="CHEMOTACTIC RECEPTOR"/>
    <property type="match status" value="1"/>
</dbReference>
<evidence type="ECO:0000256" key="12">
    <source>
        <dbReference type="ARBA" id="ARBA00023157"/>
    </source>
</evidence>
<feature type="domain" description="G-protein coupled receptors family 1 profile" evidence="22">
    <location>
        <begin position="106"/>
        <end position="343"/>
    </location>
</feature>
<evidence type="ECO:0000256" key="21">
    <source>
        <dbReference type="SAM" id="Phobius"/>
    </source>
</evidence>
<dbReference type="GO" id="GO:0005886">
    <property type="term" value="C:plasma membrane"/>
    <property type="evidence" value="ECO:0007669"/>
    <property type="project" value="UniProtKB-SubCell"/>
</dbReference>
<dbReference type="GO" id="GO:0007204">
    <property type="term" value="P:positive regulation of cytosolic calcium ion concentration"/>
    <property type="evidence" value="ECO:0007669"/>
    <property type="project" value="TreeGrafter"/>
</dbReference>
<dbReference type="GO" id="GO:0007200">
    <property type="term" value="P:phospholipase C-activating G protein-coupled receptor signaling pathway"/>
    <property type="evidence" value="ECO:0007669"/>
    <property type="project" value="TreeGrafter"/>
</dbReference>
<feature type="compositionally biased region" description="Low complexity" evidence="20">
    <location>
        <begin position="382"/>
        <end position="391"/>
    </location>
</feature>
<dbReference type="Pfam" id="PF00001">
    <property type="entry name" value="7tm_1"/>
    <property type="match status" value="1"/>
</dbReference>
<accession>A0A9Q1AQ49</accession>
<evidence type="ECO:0000256" key="4">
    <source>
        <dbReference type="ARBA" id="ARBA00022475"/>
    </source>
</evidence>
<dbReference type="InterPro" id="IPR000826">
    <property type="entry name" value="Formyl_rcpt-rel"/>
</dbReference>
<dbReference type="GO" id="GO:0004878">
    <property type="term" value="F:complement component C5a receptor activity"/>
    <property type="evidence" value="ECO:0007669"/>
    <property type="project" value="TreeGrafter"/>
</dbReference>
<keyword evidence="24" id="KW-1185">Reference proteome</keyword>
<sequence>MESNISFHKFPHKAGVPQWDPTHPSVAATTKKSRFRSLRVSSSPIRAMEELAEVIPDFSSDYNYSDYNYSDYNPPPMTEEPRSGLDPVTWVALVIYLFVFLVGTLGNGVVIWVVGFQMKRTVNTVWFLNLSVADLLCCLGTAFPGRAPGLPPPLLLPSLTILNMFASVLLLTAISMDRCALVLKPVWCQNYRSAHLAWALCGAAWAAALLLTLPSFLTRHTQFYPAHNWSTCEVEYVSGTSEISVAILRFLFGFLLPLVIISVCYGLLVSRVHGSRFMRSKKTLRVVLVVVLGFFICWAPYHILGMILASESRRSPLFQAAQSADPLVIALAFLNSCINPIIYVIAGQDFKAKMRHSLKAMLRNVLSEEAMLASSLAEGRTQATGAGAATTTEDRSTSTTL</sequence>
<dbReference type="PRINTS" id="PR00237">
    <property type="entry name" value="GPCRRHODOPSN"/>
</dbReference>
<reference evidence="23" key="1">
    <citation type="journal article" date="2023" name="DNA Res.">
        <title>Chromosome-level genome assembly of Phrynocephalus forsythii using third-generation DNA sequencing and Hi-C analysis.</title>
        <authorList>
            <person name="Qi Y."/>
            <person name="Zhao W."/>
            <person name="Zhao Y."/>
            <person name="Niu C."/>
            <person name="Cao S."/>
            <person name="Zhang Y."/>
        </authorList>
    </citation>
    <scope>NUCLEOTIDE SEQUENCE</scope>
    <source>
        <tissue evidence="23">Muscle</tissue>
    </source>
</reference>
<feature type="transmembrane region" description="Helical" evidence="21">
    <location>
        <begin position="90"/>
        <end position="114"/>
    </location>
</feature>
<gene>
    <name evidence="23" type="ORF">JRQ81_011376</name>
</gene>
<keyword evidence="13 19" id="KW-0675">Receptor</keyword>
<dbReference type="PROSITE" id="PS50262">
    <property type="entry name" value="G_PROTEIN_RECEP_F1_2"/>
    <property type="match status" value="1"/>
</dbReference>
<evidence type="ECO:0000256" key="8">
    <source>
        <dbReference type="ARBA" id="ARBA00022692"/>
    </source>
</evidence>
<protein>
    <recommendedName>
        <fullName evidence="3">C5a anaphylatoxin chemotactic receptor 1</fullName>
    </recommendedName>
    <alternativeName>
        <fullName evidence="17">C5a anaphylatoxin chemotactic receptor</fullName>
    </alternativeName>
</protein>
<dbReference type="InterPro" id="IPR017452">
    <property type="entry name" value="GPCR_Rhodpsn_7TM"/>
</dbReference>
<dbReference type="PANTHER" id="PTHR24225:SF29">
    <property type="entry name" value="C5A ANAPHYLATOXIN CHEMOTACTIC RECEPTOR 1"/>
    <property type="match status" value="1"/>
</dbReference>
<evidence type="ECO:0000259" key="22">
    <source>
        <dbReference type="PROSITE" id="PS50262"/>
    </source>
</evidence>
<evidence type="ECO:0000256" key="20">
    <source>
        <dbReference type="SAM" id="MobiDB-lite"/>
    </source>
</evidence>
<name>A0A9Q1AQ49_9SAUR</name>
<evidence type="ECO:0000256" key="7">
    <source>
        <dbReference type="ARBA" id="ARBA00022641"/>
    </source>
</evidence>
<feature type="region of interest" description="Disordered" evidence="20">
    <location>
        <begin position="382"/>
        <end position="401"/>
    </location>
</feature>
<evidence type="ECO:0000256" key="6">
    <source>
        <dbReference type="ARBA" id="ARBA00022553"/>
    </source>
</evidence>
<evidence type="ECO:0000256" key="14">
    <source>
        <dbReference type="ARBA" id="ARBA00023224"/>
    </source>
</evidence>
<evidence type="ECO:0000256" key="13">
    <source>
        <dbReference type="ARBA" id="ARBA00023170"/>
    </source>
</evidence>
<comment type="similarity">
    <text evidence="16">Belongs to the chemokine-like receptor (CMKLR) family.</text>
</comment>
<keyword evidence="14 19" id="KW-0807">Transducer</keyword>
<keyword evidence="9 21" id="KW-1133">Transmembrane helix</keyword>
<proteinExistence type="inferred from homology"/>
<evidence type="ECO:0000313" key="24">
    <source>
        <dbReference type="Proteomes" id="UP001142489"/>
    </source>
</evidence>
<evidence type="ECO:0000256" key="9">
    <source>
        <dbReference type="ARBA" id="ARBA00022989"/>
    </source>
</evidence>
<dbReference type="GO" id="GO:0004930">
    <property type="term" value="F:G protein-coupled receptor activity"/>
    <property type="evidence" value="ECO:0007669"/>
    <property type="project" value="UniProtKB-KW"/>
</dbReference>
<feature type="transmembrane region" description="Helical" evidence="21">
    <location>
        <begin position="126"/>
        <end position="143"/>
    </location>
</feature>
<feature type="transmembrane region" description="Helical" evidence="21">
    <location>
        <begin position="246"/>
        <end position="272"/>
    </location>
</feature>
<organism evidence="23 24">
    <name type="scientific">Phrynocephalus forsythii</name>
    <dbReference type="NCBI Taxonomy" id="171643"/>
    <lineage>
        <taxon>Eukaryota</taxon>
        <taxon>Metazoa</taxon>
        <taxon>Chordata</taxon>
        <taxon>Craniata</taxon>
        <taxon>Vertebrata</taxon>
        <taxon>Euteleostomi</taxon>
        <taxon>Lepidosauria</taxon>
        <taxon>Squamata</taxon>
        <taxon>Bifurcata</taxon>
        <taxon>Unidentata</taxon>
        <taxon>Episquamata</taxon>
        <taxon>Toxicofera</taxon>
        <taxon>Iguania</taxon>
        <taxon>Acrodonta</taxon>
        <taxon>Agamidae</taxon>
        <taxon>Agaminae</taxon>
        <taxon>Phrynocephalus</taxon>
    </lineage>
</organism>
<evidence type="ECO:0000256" key="11">
    <source>
        <dbReference type="ARBA" id="ARBA00023136"/>
    </source>
</evidence>
<dbReference type="SUPFAM" id="SSF81321">
    <property type="entry name" value="Family A G protein-coupled receptor-like"/>
    <property type="match status" value="1"/>
</dbReference>
<dbReference type="InterPro" id="IPR002234">
    <property type="entry name" value="Anphylx_rcpt_C3a/C5a1-2"/>
</dbReference>
<evidence type="ECO:0000256" key="2">
    <source>
        <dbReference type="ARBA" id="ARBA00004651"/>
    </source>
</evidence>
<evidence type="ECO:0000256" key="15">
    <source>
        <dbReference type="ARBA" id="ARBA00023329"/>
    </source>
</evidence>
<comment type="subcellular location">
    <subcellularLocation>
        <location evidence="2">Cell membrane</location>
        <topology evidence="2">Multi-pass membrane protein</topology>
    </subcellularLocation>
    <subcellularLocation>
        <location evidence="1">Cytoplasmic vesicle</location>
    </subcellularLocation>
</comment>
<keyword evidence="8 19" id="KW-0812">Transmembrane</keyword>